<dbReference type="AlphaFoldDB" id="C9LWW1"/>
<dbReference type="Proteomes" id="UP000003505">
    <property type="component" value="Unassembled WGS sequence"/>
</dbReference>
<name>C9LWW1_SELS3</name>
<comment type="caution">
    <text evidence="1">The sequence shown here is derived from an EMBL/GenBank/DDBJ whole genome shotgun (WGS) entry which is preliminary data.</text>
</comment>
<proteinExistence type="predicted"/>
<evidence type="ECO:0000313" key="2">
    <source>
        <dbReference type="Proteomes" id="UP000003505"/>
    </source>
</evidence>
<gene>
    <name evidence="1" type="ORF">SELSPUOL_01966</name>
</gene>
<dbReference type="EMBL" id="ACKP02000046">
    <property type="protein sequence ID" value="EEX76637.1"/>
    <property type="molecule type" value="Genomic_DNA"/>
</dbReference>
<reference evidence="1 2" key="1">
    <citation type="submission" date="2009-09" db="EMBL/GenBank/DDBJ databases">
        <authorList>
            <person name="Weinstock G."/>
            <person name="Sodergren E."/>
            <person name="Clifton S."/>
            <person name="Fulton L."/>
            <person name="Fulton B."/>
            <person name="Courtney L."/>
            <person name="Fronick C."/>
            <person name="Harrison M."/>
            <person name="Strong C."/>
            <person name="Farmer C."/>
            <person name="Delahaunty K."/>
            <person name="Markovic C."/>
            <person name="Hall O."/>
            <person name="Minx P."/>
            <person name="Tomlinson C."/>
            <person name="Mitreva M."/>
            <person name="Nelson J."/>
            <person name="Hou S."/>
            <person name="Wollam A."/>
            <person name="Pepin K.H."/>
            <person name="Johnson M."/>
            <person name="Bhonagiri V."/>
            <person name="Nash W.E."/>
            <person name="Warren W."/>
            <person name="Chinwalla A."/>
            <person name="Mardis E.R."/>
            <person name="Wilson R.K."/>
        </authorList>
    </citation>
    <scope>NUCLEOTIDE SEQUENCE [LARGE SCALE GENOMIC DNA]</scope>
    <source>
        <strain evidence="2">ATCC 35185 / DSM 20758 / VPI D19B-28</strain>
    </source>
</reference>
<protein>
    <submittedName>
        <fullName evidence="1">Uncharacterized protein</fullName>
    </submittedName>
</protein>
<sequence length="73" mass="8396">MAEHAKRWRPSLWACPDCCDVLTKRKERITAALSRGGYSFRHDSFVIHFSSDFFSRLTVPSDSPPFRVFGGFL</sequence>
<organism evidence="1 2">
    <name type="scientific">Selenomonas sputigena (strain ATCC 35185 / DSM 20758 / CCUG 44933 / VPI D19B-28)</name>
    <dbReference type="NCBI Taxonomy" id="546271"/>
    <lineage>
        <taxon>Bacteria</taxon>
        <taxon>Bacillati</taxon>
        <taxon>Bacillota</taxon>
        <taxon>Negativicutes</taxon>
        <taxon>Selenomonadales</taxon>
        <taxon>Selenomonadaceae</taxon>
        <taxon>Selenomonas</taxon>
    </lineage>
</organism>
<accession>C9LWW1</accession>
<evidence type="ECO:0000313" key="1">
    <source>
        <dbReference type="EMBL" id="EEX76637.1"/>
    </source>
</evidence>